<evidence type="ECO:0000256" key="2">
    <source>
        <dbReference type="ARBA" id="ARBA00008114"/>
    </source>
</evidence>
<evidence type="ECO:0000313" key="12">
    <source>
        <dbReference type="Proteomes" id="UP000217465"/>
    </source>
</evidence>
<organism evidence="11 12">
    <name type="scientific">Streptococcus parauberis</name>
    <dbReference type="NCBI Taxonomy" id="1348"/>
    <lineage>
        <taxon>Bacteria</taxon>
        <taxon>Bacillati</taxon>
        <taxon>Bacillota</taxon>
        <taxon>Bacilli</taxon>
        <taxon>Lactobacillales</taxon>
        <taxon>Streptococcaceae</taxon>
        <taxon>Streptococcus</taxon>
    </lineage>
</organism>
<evidence type="ECO:0000256" key="4">
    <source>
        <dbReference type="ARBA" id="ARBA00022692"/>
    </source>
</evidence>
<evidence type="ECO:0000256" key="6">
    <source>
        <dbReference type="ARBA" id="ARBA00023136"/>
    </source>
</evidence>
<dbReference type="GO" id="GO:0008324">
    <property type="term" value="F:monoatomic cation transmembrane transporter activity"/>
    <property type="evidence" value="ECO:0007669"/>
    <property type="project" value="InterPro"/>
</dbReference>
<evidence type="ECO:0000259" key="9">
    <source>
        <dbReference type="Pfam" id="PF16916"/>
    </source>
</evidence>
<dbReference type="InterPro" id="IPR036837">
    <property type="entry name" value="Cation_efflux_CTD_sf"/>
</dbReference>
<feature type="transmembrane region" description="Helical" evidence="7">
    <location>
        <begin position="87"/>
        <end position="106"/>
    </location>
</feature>
<keyword evidence="3" id="KW-0813">Transport</keyword>
<dbReference type="EMBL" id="JARQAG010000011">
    <property type="protein sequence ID" value="MDT2732131.1"/>
    <property type="molecule type" value="Genomic_DNA"/>
</dbReference>
<dbReference type="SUPFAM" id="SSF161111">
    <property type="entry name" value="Cation efflux protein transmembrane domain-like"/>
    <property type="match status" value="1"/>
</dbReference>
<name>A0A0E2UD37_9STRE</name>
<comment type="subcellular location">
    <subcellularLocation>
        <location evidence="1">Membrane</location>
        <topology evidence="1">Multi-pass membrane protein</topology>
    </subcellularLocation>
</comment>
<feature type="domain" description="Cation efflux protein transmembrane" evidence="8">
    <location>
        <begin position="17"/>
        <end position="208"/>
    </location>
</feature>
<evidence type="ECO:0000256" key="5">
    <source>
        <dbReference type="ARBA" id="ARBA00022989"/>
    </source>
</evidence>
<dbReference type="Gene3D" id="1.20.1510.10">
    <property type="entry name" value="Cation efflux protein transmembrane domain"/>
    <property type="match status" value="1"/>
</dbReference>
<comment type="similarity">
    <text evidence="2">Belongs to the cation diffusion facilitator (CDF) transporter (TC 2.A.4) family.</text>
</comment>
<dbReference type="PANTHER" id="PTHR43840:SF50">
    <property type="entry name" value="MANGANESE EFFLUX SYSTEM PROTEIN MNES"/>
    <property type="match status" value="1"/>
</dbReference>
<dbReference type="Pfam" id="PF16916">
    <property type="entry name" value="ZT_dimer"/>
    <property type="match status" value="1"/>
</dbReference>
<dbReference type="Gene3D" id="3.30.70.1350">
    <property type="entry name" value="Cation efflux protein, cytoplasmic domain"/>
    <property type="match status" value="1"/>
</dbReference>
<gene>
    <name evidence="11" type="primary">fieF</name>
    <name evidence="11" type="ORF">A9Y57_01172</name>
    <name evidence="10" type="ORF">P7G31_07745</name>
</gene>
<dbReference type="STRING" id="936154.STP_0821"/>
<dbReference type="Pfam" id="PF01545">
    <property type="entry name" value="Cation_efflux"/>
    <property type="match status" value="1"/>
</dbReference>
<dbReference type="InterPro" id="IPR027469">
    <property type="entry name" value="Cation_efflux_TMD_sf"/>
</dbReference>
<keyword evidence="4 7" id="KW-0812">Transmembrane</keyword>
<dbReference type="OMA" id="HDYGPGR"/>
<dbReference type="EMBL" id="NSGR01000008">
    <property type="protein sequence ID" value="PCH12457.1"/>
    <property type="molecule type" value="Genomic_DNA"/>
</dbReference>
<keyword evidence="6 7" id="KW-0472">Membrane</keyword>
<dbReference type="PANTHER" id="PTHR43840">
    <property type="entry name" value="MITOCHONDRIAL METAL TRANSPORTER 1-RELATED"/>
    <property type="match status" value="1"/>
</dbReference>
<reference evidence="11 12" key="1">
    <citation type="submission" date="2016-06" db="EMBL/GenBank/DDBJ databases">
        <authorList>
            <person name="Haines A.N."/>
            <person name="Council K.R."/>
        </authorList>
    </citation>
    <scope>NUCLEOTIDE SEQUENCE [LARGE SCALE GENOMIC DNA]</scope>
    <source>
        <strain evidence="11 12">SP158-29</strain>
    </source>
</reference>
<dbReference type="InterPro" id="IPR058533">
    <property type="entry name" value="Cation_efflux_TM"/>
</dbReference>
<dbReference type="RefSeq" id="WP_003104694.1">
    <property type="nucleotide sequence ID" value="NZ_BAWT01000014.1"/>
</dbReference>
<evidence type="ECO:0000256" key="1">
    <source>
        <dbReference type="ARBA" id="ARBA00004141"/>
    </source>
</evidence>
<feature type="transmembrane region" description="Helical" evidence="7">
    <location>
        <begin position="20"/>
        <end position="37"/>
    </location>
</feature>
<dbReference type="eggNOG" id="COG0053">
    <property type="taxonomic scope" value="Bacteria"/>
</dbReference>
<sequence>MTRDPSADLKLAKRGPILSIVVYLLISLAKLIFGYSLNSNSLIADGFNNVSDIISNVALLVGLHLASQPADSNHRFGHWKIEDLSSLVTSFIMFIVGFQVLIQTVQNIIKGDTAPIDPLGAIVGLVSAGLMFIVYLYNRKLSKKVKSSALVAASKDNLSDAVTSIGTSIAIVAASLNLPIIDRIAAIIITFFILKTAYDIFLQSAFSLSDGFDNKHLKSYKDAILTIPKITDVKSLRGRTYGSNVYLDIVLEMNPDLSVFESHAITEEVEQLLSDKFYVYDIDIHVEPSVIPEDEIFDNVKKKIFRNEKIILSKVPDYHRYIADDFTLIDKDGQTYNRMQFLEKEDYFPSNFEEFNMISISQKTKLVTYKLNGCQHTSIWRRHEVWFLIFHQISPNQIPELKHKHYTVKRLH</sequence>
<dbReference type="GO" id="GO:0016020">
    <property type="term" value="C:membrane"/>
    <property type="evidence" value="ECO:0007669"/>
    <property type="project" value="UniProtKB-SubCell"/>
</dbReference>
<evidence type="ECO:0000259" key="8">
    <source>
        <dbReference type="Pfam" id="PF01545"/>
    </source>
</evidence>
<dbReference type="SUPFAM" id="SSF160240">
    <property type="entry name" value="Cation efflux protein cytoplasmic domain-like"/>
    <property type="match status" value="1"/>
</dbReference>
<dbReference type="InterPro" id="IPR050291">
    <property type="entry name" value="CDF_Transporter"/>
</dbReference>
<protein>
    <submittedName>
        <fullName evidence="10">Cation diffusion facilitator family transporter</fullName>
    </submittedName>
    <submittedName>
        <fullName evidence="11">Ferrous-iron efflux pump FieF</fullName>
    </submittedName>
</protein>
<dbReference type="Proteomes" id="UP001180515">
    <property type="component" value="Unassembled WGS sequence"/>
</dbReference>
<dbReference type="Proteomes" id="UP000217465">
    <property type="component" value="Unassembled WGS sequence"/>
</dbReference>
<dbReference type="GeneID" id="61420335"/>
<accession>A0A0E2UD37</accession>
<dbReference type="InterPro" id="IPR002524">
    <property type="entry name" value="Cation_efflux"/>
</dbReference>
<dbReference type="NCBIfam" id="TIGR01297">
    <property type="entry name" value="CDF"/>
    <property type="match status" value="1"/>
</dbReference>
<reference evidence="10" key="2">
    <citation type="submission" date="2023-03" db="EMBL/GenBank/DDBJ databases">
        <authorList>
            <person name="Shen W."/>
            <person name="Cai J."/>
        </authorList>
    </citation>
    <scope>NUCLEOTIDE SEQUENCE</scope>
    <source>
        <strain evidence="10">P82-2</strain>
    </source>
</reference>
<feature type="domain" description="Cation efflux protein cytoplasmic" evidence="9">
    <location>
        <begin position="214"/>
        <end position="288"/>
    </location>
</feature>
<feature type="transmembrane region" description="Helical" evidence="7">
    <location>
        <begin position="118"/>
        <end position="137"/>
    </location>
</feature>
<dbReference type="eggNOG" id="COG4994">
    <property type="taxonomic scope" value="Bacteria"/>
</dbReference>
<dbReference type="InterPro" id="IPR027470">
    <property type="entry name" value="Cation_efflux_CTD"/>
</dbReference>
<evidence type="ECO:0000256" key="7">
    <source>
        <dbReference type="SAM" id="Phobius"/>
    </source>
</evidence>
<evidence type="ECO:0000256" key="3">
    <source>
        <dbReference type="ARBA" id="ARBA00022448"/>
    </source>
</evidence>
<dbReference type="FunFam" id="1.20.1510.10:FF:000006">
    <property type="entry name" value="Divalent cation efflux transporter"/>
    <property type="match status" value="1"/>
</dbReference>
<comment type="caution">
    <text evidence="11">The sequence shown here is derived from an EMBL/GenBank/DDBJ whole genome shotgun (WGS) entry which is preliminary data.</text>
</comment>
<evidence type="ECO:0000313" key="10">
    <source>
        <dbReference type="EMBL" id="MDT2732131.1"/>
    </source>
</evidence>
<dbReference type="AlphaFoldDB" id="A0A0E2UD37"/>
<evidence type="ECO:0000313" key="11">
    <source>
        <dbReference type="EMBL" id="PCH12457.1"/>
    </source>
</evidence>
<keyword evidence="5 7" id="KW-1133">Transmembrane helix</keyword>
<proteinExistence type="inferred from homology"/>